<evidence type="ECO:0000259" key="9">
    <source>
        <dbReference type="PROSITE" id="PS50132"/>
    </source>
</evidence>
<dbReference type="GO" id="GO:0097352">
    <property type="term" value="P:autophagosome maturation"/>
    <property type="evidence" value="ECO:0007669"/>
    <property type="project" value="TreeGrafter"/>
</dbReference>
<dbReference type="GO" id="GO:0005770">
    <property type="term" value="C:late endosome"/>
    <property type="evidence" value="ECO:0007669"/>
    <property type="project" value="TreeGrafter"/>
</dbReference>
<dbReference type="Proteomes" id="UP000261600">
    <property type="component" value="Unplaced"/>
</dbReference>
<dbReference type="InterPro" id="IPR037892">
    <property type="entry name" value="SNX14_RGS"/>
</dbReference>
<reference evidence="12" key="1">
    <citation type="submission" date="2025-08" db="UniProtKB">
        <authorList>
            <consortium name="Ensembl"/>
        </authorList>
    </citation>
    <scope>IDENTIFICATION</scope>
</reference>
<dbReference type="FunFam" id="1.10.167.10:FF:000004">
    <property type="entry name" value="sorting nexin-14 isoform X1"/>
    <property type="match status" value="1"/>
</dbReference>
<feature type="transmembrane region" description="Helical" evidence="8">
    <location>
        <begin position="51"/>
        <end position="69"/>
    </location>
</feature>
<dbReference type="PANTHER" id="PTHR22775">
    <property type="entry name" value="SORTING NEXIN"/>
    <property type="match status" value="1"/>
</dbReference>
<dbReference type="InterPro" id="IPR044926">
    <property type="entry name" value="RGS_subdomain_2"/>
</dbReference>
<comment type="subcellular location">
    <subcellularLocation>
        <location evidence="1">Cell projection</location>
        <location evidence="1">Dendrite</location>
    </subcellularLocation>
</comment>
<dbReference type="InterPro" id="IPR001683">
    <property type="entry name" value="PX_dom"/>
</dbReference>
<feature type="domain" description="PXA" evidence="11">
    <location>
        <begin position="129"/>
        <end position="299"/>
    </location>
</feature>
<sequence>TMGCIRAFLQTIKRRMRLDRLRELGRQYPVFCFLLLVLLLSTVLLNRYIHIIMVFWSFLAGVVTFYCSLGPKSLLPNILVSIKPKTKLYQQELFPLGHSCAVCGKIKCKRHKPTLLLENYQPWLDLKVPSKVDASLSEILELVLENFVYPWYRDITDDEAFVDELRVTLRFFAAVLVRRTQKVDVASLITQKLLKVSMKHIEIITKARQKVKNAEYLQQAALEEYGPDLHVALRSRRDELLYLRKLTEMLFPYILPPKATDCRYLYKHVFYLLLLLQPEEATEPTSTLVPFLQKYSDTRSKKPSVLKLELKEIREQQDLLFRFMNFLKQEGAVHVLQFCLAVEEFNDRILHPELSDSEKLMLHEEVRKIYQTYCLDESVDKIRFDPFIVDEIRNIAEGPYAEVVKLQTMRCLFEAYEHVLSLLENVFTPMFCHSDEYFRQLLRGAESPTRNSKMSRSTSKRGESFGISRIGSKIKGVFKSTTMEGAMLPSCGLVEGEDDMVEEAMMVLEDDSPLEAASTPSTPRNLSAWSITIPYIDFYDDDVKRERIPVFCIDVERNDRKAVGHETEHWSVYRRYLEFYVLESKLTEFHGSFPDAQLPSKRIIGPKNYEFLTSKREEFQEYLQKLLQYPELSNSQLLADFLSPHSVESQFLDKMLPDVNLGKIIKSVPSKLIKEKGQHIEPFIQSFFNSCESPKPKPSHPELTILSPTSENEKKLFNDLFKNNANRSEMTEKRHNQNYFMEMITVEGVYDYLMYVGRVVFHIPDWLHHLLMGDRILFKNTLEAYTDYYLQHKLNQVVQEHRLVSLITLLRDTVFCESSAPRSAQDKQRRAKKTFEEMMSYIPDLLAKCIGEEAKYEGVRLLFDGLQQPVLNKQLTYVLLDMTIQELFPELNKVNSC</sequence>
<dbReference type="PANTHER" id="PTHR22775:SF44">
    <property type="entry name" value="SORTING NEXIN-14"/>
    <property type="match status" value="1"/>
</dbReference>
<evidence type="ECO:0000256" key="8">
    <source>
        <dbReference type="SAM" id="Phobius"/>
    </source>
</evidence>
<dbReference type="GO" id="GO:0015031">
    <property type="term" value="P:protein transport"/>
    <property type="evidence" value="ECO:0007669"/>
    <property type="project" value="UniProtKB-KW"/>
</dbReference>
<dbReference type="CDD" id="cd06877">
    <property type="entry name" value="PX_SNX14"/>
    <property type="match status" value="1"/>
</dbReference>
<protein>
    <recommendedName>
        <fullName evidence="7">Sorting nexin-14</fullName>
    </recommendedName>
</protein>
<evidence type="ECO:0000256" key="2">
    <source>
        <dbReference type="ARBA" id="ARBA00010883"/>
    </source>
</evidence>
<dbReference type="Gene3D" id="3.30.1520.10">
    <property type="entry name" value="Phox-like domain"/>
    <property type="match status" value="1"/>
</dbReference>
<evidence type="ECO:0000313" key="12">
    <source>
        <dbReference type="Ensembl" id="ENSMALP00000017584.1"/>
    </source>
</evidence>
<dbReference type="Gene3D" id="1.10.167.10">
    <property type="entry name" value="Regulator of G-protein Signalling 4, domain 2"/>
    <property type="match status" value="1"/>
</dbReference>
<dbReference type="InterPro" id="IPR013937">
    <property type="entry name" value="Sorting_nexin_C"/>
</dbReference>
<evidence type="ECO:0000259" key="10">
    <source>
        <dbReference type="PROSITE" id="PS50195"/>
    </source>
</evidence>
<keyword evidence="8" id="KW-0472">Membrane</keyword>
<feature type="transmembrane region" description="Helical" evidence="8">
    <location>
        <begin position="24"/>
        <end position="45"/>
    </location>
</feature>
<dbReference type="InterPro" id="IPR037436">
    <property type="entry name" value="SNX14_PX"/>
</dbReference>
<keyword evidence="8" id="KW-1133">Transmembrane helix</keyword>
<feature type="domain" description="RGS" evidence="9">
    <location>
        <begin position="309"/>
        <end position="441"/>
    </location>
</feature>
<dbReference type="InterPro" id="IPR003114">
    <property type="entry name" value="Phox_assoc"/>
</dbReference>
<comment type="similarity">
    <text evidence="2">Belongs to the sorting nexin family.</text>
</comment>
<dbReference type="InterPro" id="IPR036305">
    <property type="entry name" value="RGS_sf"/>
</dbReference>
<dbReference type="SUPFAM" id="SSF64268">
    <property type="entry name" value="PX domain"/>
    <property type="match status" value="1"/>
</dbReference>
<keyword evidence="13" id="KW-1185">Reference proteome</keyword>
<evidence type="ECO:0000256" key="6">
    <source>
        <dbReference type="ARBA" id="ARBA00023273"/>
    </source>
</evidence>
<proteinExistence type="inferred from homology"/>
<dbReference type="FunFam" id="3.30.1520.10:FF:000007">
    <property type="entry name" value="sorting nexin-14 isoform X1"/>
    <property type="match status" value="1"/>
</dbReference>
<dbReference type="Pfam" id="PF02194">
    <property type="entry name" value="PXA"/>
    <property type="match status" value="1"/>
</dbReference>
<dbReference type="GO" id="GO:0080025">
    <property type="term" value="F:phosphatidylinositol-3,5-bisphosphate binding"/>
    <property type="evidence" value="ECO:0007669"/>
    <property type="project" value="InterPro"/>
</dbReference>
<dbReference type="SMART" id="SM00313">
    <property type="entry name" value="PXA"/>
    <property type="match status" value="1"/>
</dbReference>
<reference evidence="12" key="2">
    <citation type="submission" date="2025-09" db="UniProtKB">
        <authorList>
            <consortium name="Ensembl"/>
        </authorList>
    </citation>
    <scope>IDENTIFICATION</scope>
</reference>
<dbReference type="CDD" id="cd08722">
    <property type="entry name" value="RGS_SNX14"/>
    <property type="match status" value="1"/>
</dbReference>
<dbReference type="InterPro" id="IPR016137">
    <property type="entry name" value="RGS"/>
</dbReference>
<keyword evidence="3" id="KW-0813">Transport</keyword>
<name>A0A3Q3JEI1_MONAL</name>
<evidence type="ECO:0000256" key="3">
    <source>
        <dbReference type="ARBA" id="ARBA00022448"/>
    </source>
</evidence>
<evidence type="ECO:0000256" key="4">
    <source>
        <dbReference type="ARBA" id="ARBA00022553"/>
    </source>
</evidence>
<dbReference type="Pfam" id="PF00787">
    <property type="entry name" value="PX"/>
    <property type="match status" value="1"/>
</dbReference>
<dbReference type="Ensembl" id="ENSMALT00000017927.1">
    <property type="protein sequence ID" value="ENSMALP00000017584.1"/>
    <property type="gene ID" value="ENSMALG00000012103.1"/>
</dbReference>
<keyword evidence="6" id="KW-0966">Cell projection</keyword>
<keyword evidence="5" id="KW-0653">Protein transport</keyword>
<evidence type="ECO:0000256" key="5">
    <source>
        <dbReference type="ARBA" id="ARBA00022927"/>
    </source>
</evidence>
<dbReference type="GO" id="GO:0030425">
    <property type="term" value="C:dendrite"/>
    <property type="evidence" value="ECO:0007669"/>
    <property type="project" value="UniProtKB-SubCell"/>
</dbReference>
<dbReference type="PROSITE" id="PS50132">
    <property type="entry name" value="RGS"/>
    <property type="match status" value="1"/>
</dbReference>
<evidence type="ECO:0000256" key="1">
    <source>
        <dbReference type="ARBA" id="ARBA00004279"/>
    </source>
</evidence>
<dbReference type="Pfam" id="PF00615">
    <property type="entry name" value="RGS"/>
    <property type="match status" value="1"/>
</dbReference>
<dbReference type="AlphaFoldDB" id="A0A3Q3JEI1"/>
<dbReference type="InterPro" id="IPR036871">
    <property type="entry name" value="PX_dom_sf"/>
</dbReference>
<dbReference type="SUPFAM" id="SSF48097">
    <property type="entry name" value="Regulator of G-protein signaling, RGS"/>
    <property type="match status" value="1"/>
</dbReference>
<keyword evidence="8" id="KW-0812">Transmembrane</keyword>
<dbReference type="Pfam" id="PF08628">
    <property type="entry name" value="Nexin_C"/>
    <property type="match status" value="1"/>
</dbReference>
<keyword evidence="4" id="KW-0597">Phosphoprotein</keyword>
<dbReference type="SMART" id="SM00315">
    <property type="entry name" value="RGS"/>
    <property type="match status" value="1"/>
</dbReference>
<evidence type="ECO:0000256" key="7">
    <source>
        <dbReference type="ARBA" id="ARBA00071933"/>
    </source>
</evidence>
<evidence type="ECO:0000313" key="13">
    <source>
        <dbReference type="Proteomes" id="UP000261600"/>
    </source>
</evidence>
<dbReference type="PROSITE" id="PS51207">
    <property type="entry name" value="PXA"/>
    <property type="match status" value="1"/>
</dbReference>
<evidence type="ECO:0000259" key="11">
    <source>
        <dbReference type="PROSITE" id="PS51207"/>
    </source>
</evidence>
<dbReference type="PROSITE" id="PS50195">
    <property type="entry name" value="PX"/>
    <property type="match status" value="1"/>
</dbReference>
<dbReference type="SMART" id="SM00312">
    <property type="entry name" value="PX"/>
    <property type="match status" value="1"/>
</dbReference>
<organism evidence="12 13">
    <name type="scientific">Monopterus albus</name>
    <name type="common">Swamp eel</name>
    <dbReference type="NCBI Taxonomy" id="43700"/>
    <lineage>
        <taxon>Eukaryota</taxon>
        <taxon>Metazoa</taxon>
        <taxon>Chordata</taxon>
        <taxon>Craniata</taxon>
        <taxon>Vertebrata</taxon>
        <taxon>Euteleostomi</taxon>
        <taxon>Actinopterygii</taxon>
        <taxon>Neopterygii</taxon>
        <taxon>Teleostei</taxon>
        <taxon>Neoteleostei</taxon>
        <taxon>Acanthomorphata</taxon>
        <taxon>Anabantaria</taxon>
        <taxon>Synbranchiformes</taxon>
        <taxon>Synbranchidae</taxon>
        <taxon>Monopterus</taxon>
    </lineage>
</organism>
<accession>A0A3Q3JEI1</accession>
<feature type="domain" description="PX" evidence="10">
    <location>
        <begin position="529"/>
        <end position="649"/>
    </location>
</feature>